<dbReference type="CDD" id="cd07262">
    <property type="entry name" value="VOC_like"/>
    <property type="match status" value="1"/>
</dbReference>
<dbReference type="AlphaFoldDB" id="A0AAW7HYH0"/>
<evidence type="ECO:0000313" key="3">
    <source>
        <dbReference type="Proteomes" id="UP001168216"/>
    </source>
</evidence>
<proteinExistence type="predicted"/>
<dbReference type="PROSITE" id="PS51819">
    <property type="entry name" value="VOC"/>
    <property type="match status" value="1"/>
</dbReference>
<feature type="domain" description="VOC" evidence="1">
    <location>
        <begin position="1"/>
        <end position="119"/>
    </location>
</feature>
<accession>A0AAW7HYH0</accession>
<dbReference type="RefSeq" id="WP_241281037.1">
    <property type="nucleotide sequence ID" value="NZ_CP170577.1"/>
</dbReference>
<comment type="caution">
    <text evidence="2">The sequence shown here is derived from an EMBL/GenBank/DDBJ whole genome shotgun (WGS) entry which is preliminary data.</text>
</comment>
<dbReference type="InterPro" id="IPR004360">
    <property type="entry name" value="Glyas_Fos-R_dOase_dom"/>
</dbReference>
<evidence type="ECO:0000313" key="2">
    <source>
        <dbReference type="EMBL" id="MDM5140099.1"/>
    </source>
</evidence>
<dbReference type="EMBL" id="JAOPLV010000004">
    <property type="protein sequence ID" value="MDM5140099.1"/>
    <property type="molecule type" value="Genomic_DNA"/>
</dbReference>
<dbReference type="Pfam" id="PF00903">
    <property type="entry name" value="Glyoxalase"/>
    <property type="match status" value="1"/>
</dbReference>
<dbReference type="InterPro" id="IPR029068">
    <property type="entry name" value="Glyas_Bleomycin-R_OHBP_Dase"/>
</dbReference>
<reference evidence="2" key="1">
    <citation type="submission" date="2023-08" db="EMBL/GenBank/DDBJ databases">
        <title>WGS of Aeromonas isolates.</title>
        <authorList>
            <person name="Lee H."/>
        </authorList>
    </citation>
    <scope>NUCLEOTIDE SEQUENCE</scope>
    <source>
        <strain evidence="2">SL22</strain>
    </source>
</reference>
<dbReference type="SUPFAM" id="SSF54593">
    <property type="entry name" value="Glyoxalase/Bleomycin resistance protein/Dihydroxybiphenyl dioxygenase"/>
    <property type="match status" value="1"/>
</dbReference>
<sequence length="121" mass="13673">MIDHVEIKTVHFDDCKRFYQTVLRPLHMELKWTDDAAAGFGLIGRDKVSFLIERFEQNTPCHLAFSATTRAQVDAFHLAGIQAGFRCNGQPGPRAHYAPDYYAAFLLDPDGNNVEAVVYIE</sequence>
<evidence type="ECO:0000259" key="1">
    <source>
        <dbReference type="PROSITE" id="PS51819"/>
    </source>
</evidence>
<dbReference type="Proteomes" id="UP001168216">
    <property type="component" value="Unassembled WGS sequence"/>
</dbReference>
<gene>
    <name evidence="2" type="ORF">OB959_09815</name>
</gene>
<dbReference type="Gene3D" id="3.10.180.10">
    <property type="entry name" value="2,3-Dihydroxybiphenyl 1,2-Dioxygenase, domain 1"/>
    <property type="match status" value="1"/>
</dbReference>
<protein>
    <submittedName>
        <fullName evidence="2">VOC family protein</fullName>
    </submittedName>
</protein>
<dbReference type="InterPro" id="IPR037523">
    <property type="entry name" value="VOC_core"/>
</dbReference>
<name>A0AAW7HYH0_9GAMM</name>
<dbReference type="PANTHER" id="PTHR35006">
    <property type="entry name" value="GLYOXALASE FAMILY PROTEIN (AFU_ORTHOLOGUE AFUA_5G14830)"/>
    <property type="match status" value="1"/>
</dbReference>
<organism evidence="2 3">
    <name type="scientific">Aeromonas bestiarum</name>
    <dbReference type="NCBI Taxonomy" id="105751"/>
    <lineage>
        <taxon>Bacteria</taxon>
        <taxon>Pseudomonadati</taxon>
        <taxon>Pseudomonadota</taxon>
        <taxon>Gammaproteobacteria</taxon>
        <taxon>Aeromonadales</taxon>
        <taxon>Aeromonadaceae</taxon>
        <taxon>Aeromonas</taxon>
    </lineage>
</organism>
<dbReference type="PANTHER" id="PTHR35006:SF2">
    <property type="entry name" value="GLYOXALASE FAMILY PROTEIN (AFU_ORTHOLOGUE AFUA_5G14830)"/>
    <property type="match status" value="1"/>
</dbReference>